<comment type="similarity">
    <text evidence="10">Belongs to the protein kinase superfamily.</text>
</comment>
<evidence type="ECO:0000256" key="2">
    <source>
        <dbReference type="ARBA" id="ARBA00022527"/>
    </source>
</evidence>
<dbReference type="AlphaFoldDB" id="A0A1B6H957"/>
<dbReference type="PANTHER" id="PTHR44329:SF285">
    <property type="entry name" value="V-MOS MOLONEY MURINE SARCOMA VIRAL ONCO HOMOLOG"/>
    <property type="match status" value="1"/>
</dbReference>
<dbReference type="PROSITE" id="PS00107">
    <property type="entry name" value="PROTEIN_KINASE_ATP"/>
    <property type="match status" value="1"/>
</dbReference>
<evidence type="ECO:0000256" key="5">
    <source>
        <dbReference type="ARBA" id="ARBA00022777"/>
    </source>
</evidence>
<dbReference type="EC" id="2.7.11.1" evidence="1"/>
<dbReference type="Gene3D" id="1.10.510.10">
    <property type="entry name" value="Transferase(Phosphotransferase) domain 1"/>
    <property type="match status" value="1"/>
</dbReference>
<evidence type="ECO:0000256" key="4">
    <source>
        <dbReference type="ARBA" id="ARBA00022741"/>
    </source>
</evidence>
<dbReference type="GO" id="GO:0005524">
    <property type="term" value="F:ATP binding"/>
    <property type="evidence" value="ECO:0007669"/>
    <property type="project" value="UniProtKB-UniRule"/>
</dbReference>
<dbReference type="GO" id="GO:0004674">
    <property type="term" value="F:protein serine/threonine kinase activity"/>
    <property type="evidence" value="ECO:0007669"/>
    <property type="project" value="UniProtKB-KW"/>
</dbReference>
<reference evidence="12" key="1">
    <citation type="submission" date="2015-11" db="EMBL/GenBank/DDBJ databases">
        <title>De novo transcriptome assembly of four potential Pierce s Disease insect vectors from Arizona vineyards.</title>
        <authorList>
            <person name="Tassone E.E."/>
        </authorList>
    </citation>
    <scope>NUCLEOTIDE SEQUENCE</scope>
</reference>
<keyword evidence="6 9" id="KW-0067">ATP-binding</keyword>
<keyword evidence="5" id="KW-0418">Kinase</keyword>
<dbReference type="PROSITE" id="PS50011">
    <property type="entry name" value="PROTEIN_KINASE_DOM"/>
    <property type="match status" value="1"/>
</dbReference>
<dbReference type="SUPFAM" id="SSF56112">
    <property type="entry name" value="Protein kinase-like (PK-like)"/>
    <property type="match status" value="1"/>
</dbReference>
<keyword evidence="3" id="KW-0808">Transferase</keyword>
<evidence type="ECO:0000256" key="9">
    <source>
        <dbReference type="PROSITE-ProRule" id="PRU10141"/>
    </source>
</evidence>
<dbReference type="PANTHER" id="PTHR44329">
    <property type="entry name" value="SERINE/THREONINE-PROTEIN KINASE TNNI3K-RELATED"/>
    <property type="match status" value="1"/>
</dbReference>
<dbReference type="Gene3D" id="3.30.200.20">
    <property type="entry name" value="Phosphorylase Kinase, domain 1"/>
    <property type="match status" value="1"/>
</dbReference>
<dbReference type="EMBL" id="GECU01036460">
    <property type="protein sequence ID" value="JAS71246.1"/>
    <property type="molecule type" value="Transcribed_RNA"/>
</dbReference>
<comment type="catalytic activity">
    <reaction evidence="8">
        <text>L-seryl-[protein] + ATP = O-phospho-L-seryl-[protein] + ADP + H(+)</text>
        <dbReference type="Rhea" id="RHEA:17989"/>
        <dbReference type="Rhea" id="RHEA-COMP:9863"/>
        <dbReference type="Rhea" id="RHEA-COMP:11604"/>
        <dbReference type="ChEBI" id="CHEBI:15378"/>
        <dbReference type="ChEBI" id="CHEBI:29999"/>
        <dbReference type="ChEBI" id="CHEBI:30616"/>
        <dbReference type="ChEBI" id="CHEBI:83421"/>
        <dbReference type="ChEBI" id="CHEBI:456216"/>
        <dbReference type="EC" id="2.7.11.1"/>
    </reaction>
</comment>
<protein>
    <recommendedName>
        <fullName evidence="1">non-specific serine/threonine protein kinase</fullName>
        <ecNumber evidence="1">2.7.11.1</ecNumber>
    </recommendedName>
</protein>
<dbReference type="InterPro" id="IPR051681">
    <property type="entry name" value="Ser/Thr_Kinases-Pseudokinases"/>
</dbReference>
<evidence type="ECO:0000256" key="6">
    <source>
        <dbReference type="ARBA" id="ARBA00022840"/>
    </source>
</evidence>
<dbReference type="InterPro" id="IPR008271">
    <property type="entry name" value="Ser/Thr_kinase_AS"/>
</dbReference>
<dbReference type="InterPro" id="IPR017441">
    <property type="entry name" value="Protein_kinase_ATP_BS"/>
</dbReference>
<dbReference type="SMART" id="SM00220">
    <property type="entry name" value="S_TKc"/>
    <property type="match status" value="1"/>
</dbReference>
<dbReference type="InterPro" id="IPR000719">
    <property type="entry name" value="Prot_kinase_dom"/>
</dbReference>
<gene>
    <name evidence="12" type="ORF">g.19385</name>
</gene>
<evidence type="ECO:0000256" key="8">
    <source>
        <dbReference type="ARBA" id="ARBA00048679"/>
    </source>
</evidence>
<evidence type="ECO:0000256" key="10">
    <source>
        <dbReference type="RuleBase" id="RU000304"/>
    </source>
</evidence>
<dbReference type="Pfam" id="PF00069">
    <property type="entry name" value="Pkinase"/>
    <property type="match status" value="1"/>
</dbReference>
<proteinExistence type="inferred from homology"/>
<sequence length="385" mass="43429">MCSPAIKNMSSFLTPIKSPVIRLSSPLNIDKCSSSHMNKTLPKYLSQQLLSLRRLELRDDTEAECYLSVQSSKKRRDTSVNNRVAKCLFSPVRTSKPHQVTQTLRRYQTIPSFDTPQRNSITAGTLRSKTRGFVLGRGSYGVVVKGKYKRELVAVKIIPKIKESKSRQCLDREMNALSLKHPNIIEVHKVIRHSPNDIGFVIMELSDNIDLETLLQCEILPFSIKLRYLKQTGRALEYCHSKGILHLDVKPKNITLCPSNNICKLCDFGSSISTCSAEKSRSNIKGTLKYSAPELLRGKTVTDKTDTYAFGITMWQVINQEVPYGKEDLHVVIYKVVAQNFRPDNHILLSNSPADHIYKACWAANPTERPSMSTVVTMLEGIKTT</sequence>
<keyword evidence="4 9" id="KW-0547">Nucleotide-binding</keyword>
<accession>A0A1B6H957</accession>
<dbReference type="InterPro" id="IPR011009">
    <property type="entry name" value="Kinase-like_dom_sf"/>
</dbReference>
<feature type="domain" description="Protein kinase" evidence="11">
    <location>
        <begin position="129"/>
        <end position="382"/>
    </location>
</feature>
<keyword evidence="2 10" id="KW-0723">Serine/threonine-protein kinase</keyword>
<name>A0A1B6H957_9HEMI</name>
<evidence type="ECO:0000313" key="12">
    <source>
        <dbReference type="EMBL" id="JAS71246.1"/>
    </source>
</evidence>
<evidence type="ECO:0000256" key="3">
    <source>
        <dbReference type="ARBA" id="ARBA00022679"/>
    </source>
</evidence>
<evidence type="ECO:0000256" key="1">
    <source>
        <dbReference type="ARBA" id="ARBA00012513"/>
    </source>
</evidence>
<dbReference type="PROSITE" id="PS00108">
    <property type="entry name" value="PROTEIN_KINASE_ST"/>
    <property type="match status" value="1"/>
</dbReference>
<organism evidence="12">
    <name type="scientific">Homalodisca liturata</name>
    <dbReference type="NCBI Taxonomy" id="320908"/>
    <lineage>
        <taxon>Eukaryota</taxon>
        <taxon>Metazoa</taxon>
        <taxon>Ecdysozoa</taxon>
        <taxon>Arthropoda</taxon>
        <taxon>Hexapoda</taxon>
        <taxon>Insecta</taxon>
        <taxon>Pterygota</taxon>
        <taxon>Neoptera</taxon>
        <taxon>Paraneoptera</taxon>
        <taxon>Hemiptera</taxon>
        <taxon>Auchenorrhyncha</taxon>
        <taxon>Membracoidea</taxon>
        <taxon>Cicadellidae</taxon>
        <taxon>Cicadellinae</taxon>
        <taxon>Proconiini</taxon>
        <taxon>Homalodisca</taxon>
    </lineage>
</organism>
<evidence type="ECO:0000256" key="7">
    <source>
        <dbReference type="ARBA" id="ARBA00047899"/>
    </source>
</evidence>
<comment type="catalytic activity">
    <reaction evidence="7">
        <text>L-threonyl-[protein] + ATP = O-phospho-L-threonyl-[protein] + ADP + H(+)</text>
        <dbReference type="Rhea" id="RHEA:46608"/>
        <dbReference type="Rhea" id="RHEA-COMP:11060"/>
        <dbReference type="Rhea" id="RHEA-COMP:11605"/>
        <dbReference type="ChEBI" id="CHEBI:15378"/>
        <dbReference type="ChEBI" id="CHEBI:30013"/>
        <dbReference type="ChEBI" id="CHEBI:30616"/>
        <dbReference type="ChEBI" id="CHEBI:61977"/>
        <dbReference type="ChEBI" id="CHEBI:456216"/>
        <dbReference type="EC" id="2.7.11.1"/>
    </reaction>
</comment>
<feature type="binding site" evidence="9">
    <location>
        <position position="156"/>
    </location>
    <ligand>
        <name>ATP</name>
        <dbReference type="ChEBI" id="CHEBI:30616"/>
    </ligand>
</feature>
<evidence type="ECO:0000259" key="11">
    <source>
        <dbReference type="PROSITE" id="PS50011"/>
    </source>
</evidence>